<evidence type="ECO:0000313" key="9">
    <source>
        <dbReference type="Proteomes" id="UP000283458"/>
    </source>
</evidence>
<gene>
    <name evidence="8" type="ORF">D3877_08995</name>
</gene>
<keyword evidence="2" id="KW-1003">Cell membrane</keyword>
<comment type="similarity">
    <text evidence="1">Belongs to the EcnA/EcnB lipoprotein family.</text>
</comment>
<keyword evidence="6" id="KW-0449">Lipoprotein</keyword>
<keyword evidence="3 7" id="KW-0732">Signal</keyword>
<feature type="chain" id="PRO_5019462159" evidence="7">
    <location>
        <begin position="33"/>
        <end position="61"/>
    </location>
</feature>
<name>A0A418W3N8_9PROT</name>
<comment type="caution">
    <text evidence="8">The sequence shown here is derived from an EMBL/GenBank/DDBJ whole genome shotgun (WGS) entry which is preliminary data.</text>
</comment>
<protein>
    <submittedName>
        <fullName evidence="8">Entericidin, EcnA/B family</fullName>
    </submittedName>
</protein>
<keyword evidence="4" id="KW-0472">Membrane</keyword>
<dbReference type="Pfam" id="PF08085">
    <property type="entry name" value="Entericidin"/>
    <property type="match status" value="1"/>
</dbReference>
<evidence type="ECO:0000313" key="8">
    <source>
        <dbReference type="EMBL" id="RJF84631.1"/>
    </source>
</evidence>
<dbReference type="GO" id="GO:0009636">
    <property type="term" value="P:response to toxic substance"/>
    <property type="evidence" value="ECO:0007669"/>
    <property type="project" value="InterPro"/>
</dbReference>
<feature type="signal peptide" evidence="7">
    <location>
        <begin position="1"/>
        <end position="32"/>
    </location>
</feature>
<accession>A0A418W3N8</accession>
<evidence type="ECO:0000256" key="4">
    <source>
        <dbReference type="ARBA" id="ARBA00023136"/>
    </source>
</evidence>
<dbReference type="EMBL" id="QYUL01000001">
    <property type="protein sequence ID" value="RJF84631.1"/>
    <property type="molecule type" value="Genomic_DNA"/>
</dbReference>
<keyword evidence="5" id="KW-0564">Palmitate</keyword>
<evidence type="ECO:0000256" key="7">
    <source>
        <dbReference type="SAM" id="SignalP"/>
    </source>
</evidence>
<evidence type="ECO:0000256" key="3">
    <source>
        <dbReference type="ARBA" id="ARBA00022729"/>
    </source>
</evidence>
<dbReference type="InterPro" id="IPR012556">
    <property type="entry name" value="Entericidin"/>
</dbReference>
<evidence type="ECO:0000256" key="1">
    <source>
        <dbReference type="ARBA" id="ARBA00010296"/>
    </source>
</evidence>
<dbReference type="GO" id="GO:0016020">
    <property type="term" value="C:membrane"/>
    <property type="evidence" value="ECO:0007669"/>
    <property type="project" value="InterPro"/>
</dbReference>
<dbReference type="AlphaFoldDB" id="A0A418W3N8"/>
<dbReference type="RefSeq" id="WP_119830276.1">
    <property type="nucleotide sequence ID" value="NZ_QYUL01000001.1"/>
</dbReference>
<reference evidence="8 9" key="1">
    <citation type="submission" date="2018-09" db="EMBL/GenBank/DDBJ databases">
        <authorList>
            <person name="Zhu H."/>
        </authorList>
    </citation>
    <scope>NUCLEOTIDE SEQUENCE [LARGE SCALE GENOMIC DNA]</scope>
    <source>
        <strain evidence="8 9">K2W22B-5</strain>
    </source>
</reference>
<organism evidence="8 9">
    <name type="scientific">Azospirillum cavernae</name>
    <dbReference type="NCBI Taxonomy" id="2320860"/>
    <lineage>
        <taxon>Bacteria</taxon>
        <taxon>Pseudomonadati</taxon>
        <taxon>Pseudomonadota</taxon>
        <taxon>Alphaproteobacteria</taxon>
        <taxon>Rhodospirillales</taxon>
        <taxon>Azospirillaceae</taxon>
        <taxon>Azospirillum</taxon>
    </lineage>
</organism>
<evidence type="ECO:0000256" key="6">
    <source>
        <dbReference type="ARBA" id="ARBA00023288"/>
    </source>
</evidence>
<dbReference type="Proteomes" id="UP000283458">
    <property type="component" value="Unassembled WGS sequence"/>
</dbReference>
<evidence type="ECO:0000256" key="2">
    <source>
        <dbReference type="ARBA" id="ARBA00022475"/>
    </source>
</evidence>
<keyword evidence="9" id="KW-1185">Reference proteome</keyword>
<proteinExistence type="inferred from homology"/>
<evidence type="ECO:0000256" key="5">
    <source>
        <dbReference type="ARBA" id="ARBA00023139"/>
    </source>
</evidence>
<sequence>MTCNTTHTRTRGLKTAAMILLTGTLLGGALTACNTFEGAGQDVQAGGRAIERSADNVQKKL</sequence>